<evidence type="ECO:0000256" key="1">
    <source>
        <dbReference type="SAM" id="MobiDB-lite"/>
    </source>
</evidence>
<keyword evidence="3" id="KW-1185">Reference proteome</keyword>
<evidence type="ECO:0000313" key="3">
    <source>
        <dbReference type="Proteomes" id="UP001305414"/>
    </source>
</evidence>
<reference evidence="2 3" key="1">
    <citation type="submission" date="2023-10" db="EMBL/GenBank/DDBJ databases">
        <title>Draft genome sequence of Xylaria bambusicola isolate GMP-LS, the root and basal stem rot pathogen of sugarcane in Indonesia.</title>
        <authorList>
            <person name="Selvaraj P."/>
            <person name="Muralishankar V."/>
            <person name="Muruganantham S."/>
            <person name="Sp S."/>
            <person name="Haryani S."/>
            <person name="Lau K.J.X."/>
            <person name="Naqvi N.I."/>
        </authorList>
    </citation>
    <scope>NUCLEOTIDE SEQUENCE [LARGE SCALE GENOMIC DNA]</scope>
    <source>
        <strain evidence="2">GMP-LS</strain>
    </source>
</reference>
<proteinExistence type="predicted"/>
<accession>A0AAN7UL24</accession>
<evidence type="ECO:0008006" key="4">
    <source>
        <dbReference type="Google" id="ProtNLM"/>
    </source>
</evidence>
<evidence type="ECO:0000313" key="2">
    <source>
        <dbReference type="EMBL" id="KAK5629454.1"/>
    </source>
</evidence>
<sequence>MQRLHPNGGPAPRPVSWSVVPADDPAAHEQMIKFISESLVDDIQSNISSGFMRQVHATKKSTMSPHDKAERMRIVRAMRSSLERLTEELGQKFFEEFRVRPPVGRWYDSWLFNETPQFWNAEPEWSMPSEPHAAALAALETRSVASSNNGRVFGSETTPEVKVDFMEDIEEFEETPEFAPIPEYRPDAPATEEKTEGPPPATTGCQCEHEHESGDGTHLCQTCDCSNQGYGCIASCGCDETCQNNFNNIALDNILGTVGGSQMKLDPCFITFLQKHKLEGAPITLDYLFEHLLSGLDYVPDGNDEAIDAWRATWETGYNGPDPEARTEDLQRQLLRLGLGPSDKEGAWFFSFCYLNSERIGSWQQRDQIWHCRACGNCSERQEWHCGACNKCTYGRAIPCGGCGGVSSSYHLDHKS</sequence>
<dbReference type="AlphaFoldDB" id="A0AAN7UL24"/>
<comment type="caution">
    <text evidence="2">The sequence shown here is derived from an EMBL/GenBank/DDBJ whole genome shotgun (WGS) entry which is preliminary data.</text>
</comment>
<feature type="region of interest" description="Disordered" evidence="1">
    <location>
        <begin position="1"/>
        <end position="20"/>
    </location>
</feature>
<dbReference type="Proteomes" id="UP001305414">
    <property type="component" value="Unassembled WGS sequence"/>
</dbReference>
<feature type="region of interest" description="Disordered" evidence="1">
    <location>
        <begin position="180"/>
        <end position="203"/>
    </location>
</feature>
<dbReference type="EMBL" id="JAWHQM010000011">
    <property type="protein sequence ID" value="KAK5629454.1"/>
    <property type="molecule type" value="Genomic_DNA"/>
</dbReference>
<gene>
    <name evidence="2" type="ORF">RRF57_005169</name>
</gene>
<name>A0AAN7UL24_9PEZI</name>
<organism evidence="2 3">
    <name type="scientific">Xylaria bambusicola</name>
    <dbReference type="NCBI Taxonomy" id="326684"/>
    <lineage>
        <taxon>Eukaryota</taxon>
        <taxon>Fungi</taxon>
        <taxon>Dikarya</taxon>
        <taxon>Ascomycota</taxon>
        <taxon>Pezizomycotina</taxon>
        <taxon>Sordariomycetes</taxon>
        <taxon>Xylariomycetidae</taxon>
        <taxon>Xylariales</taxon>
        <taxon>Xylariaceae</taxon>
        <taxon>Xylaria</taxon>
    </lineage>
</organism>
<protein>
    <recommendedName>
        <fullName evidence="4">Tesmin/TSO1-like CXC domain-containing protein</fullName>
    </recommendedName>
</protein>